<feature type="domain" description="KAP NTPase" evidence="1">
    <location>
        <begin position="21"/>
        <end position="66"/>
    </location>
</feature>
<evidence type="ECO:0000313" key="2">
    <source>
        <dbReference type="EMBL" id="PWE53784.1"/>
    </source>
</evidence>
<dbReference type="AlphaFoldDB" id="A0A2U2DKF7"/>
<accession>A0A2U2DKF7</accession>
<evidence type="ECO:0000313" key="3">
    <source>
        <dbReference type="Proteomes" id="UP000245252"/>
    </source>
</evidence>
<dbReference type="InterPro" id="IPR027417">
    <property type="entry name" value="P-loop_NTPase"/>
</dbReference>
<proteinExistence type="predicted"/>
<keyword evidence="3" id="KW-1185">Reference proteome</keyword>
<dbReference type="InterPro" id="IPR011646">
    <property type="entry name" value="KAP_P-loop"/>
</dbReference>
<dbReference type="Pfam" id="PF07693">
    <property type="entry name" value="KAP_NTPase"/>
    <property type="match status" value="1"/>
</dbReference>
<dbReference type="EMBL" id="QFBC01000014">
    <property type="protein sequence ID" value="PWE53784.1"/>
    <property type="molecule type" value="Genomic_DNA"/>
</dbReference>
<dbReference type="Proteomes" id="UP000245252">
    <property type="component" value="Unassembled WGS sequence"/>
</dbReference>
<dbReference type="CDD" id="cd02019">
    <property type="entry name" value="NK"/>
    <property type="match status" value="1"/>
</dbReference>
<protein>
    <recommendedName>
        <fullName evidence="1">KAP NTPase domain-containing protein</fullName>
    </recommendedName>
</protein>
<comment type="caution">
    <text evidence="2">The sequence shown here is derived from an EMBL/GenBank/DDBJ whole genome shotgun (WGS) entry which is preliminary data.</text>
</comment>
<gene>
    <name evidence="2" type="ORF">DEM27_24735</name>
</gene>
<dbReference type="OrthoDB" id="88903at2"/>
<organism evidence="2 3">
    <name type="scientific">Metarhizobium album</name>
    <dbReference type="NCBI Taxonomy" id="2182425"/>
    <lineage>
        <taxon>Bacteria</taxon>
        <taxon>Pseudomonadati</taxon>
        <taxon>Pseudomonadota</taxon>
        <taxon>Alphaproteobacteria</taxon>
        <taxon>Hyphomicrobiales</taxon>
        <taxon>Rhizobiaceae</taxon>
        <taxon>Metarhizobium</taxon>
    </lineage>
</organism>
<dbReference type="Gene3D" id="3.40.50.300">
    <property type="entry name" value="P-loop containing nucleotide triphosphate hydrolases"/>
    <property type="match status" value="1"/>
</dbReference>
<evidence type="ECO:0000259" key="1">
    <source>
        <dbReference type="Pfam" id="PF07693"/>
    </source>
</evidence>
<reference evidence="2 3" key="1">
    <citation type="submission" date="2018-05" db="EMBL/GenBank/DDBJ databases">
        <title>The draft genome of strain NS-104.</title>
        <authorList>
            <person name="Hang P."/>
            <person name="Jiang J."/>
        </authorList>
    </citation>
    <scope>NUCLEOTIDE SEQUENCE [LARGE SCALE GENOMIC DNA]</scope>
    <source>
        <strain evidence="2 3">NS-104</strain>
    </source>
</reference>
<dbReference type="SUPFAM" id="SSF52540">
    <property type="entry name" value="P-loop containing nucleoside triphosphate hydrolases"/>
    <property type="match status" value="1"/>
</dbReference>
<sequence>MLKPDSDRALESDEQDEFGFAGIAGKLAPSLIAATEGDGMVIGIEGPWGSGKSTMLNLLRKELSDRHPSPAHRARS</sequence>
<dbReference type="RefSeq" id="WP_109460946.1">
    <property type="nucleotide sequence ID" value="NZ_QFBC01000014.1"/>
</dbReference>
<name>A0A2U2DKF7_9HYPH</name>